<evidence type="ECO:0000313" key="1">
    <source>
        <dbReference type="EMBL" id="OIQ87455.1"/>
    </source>
</evidence>
<accession>A0A1J5R5Y6</accession>
<dbReference type="AlphaFoldDB" id="A0A1J5R5Y6"/>
<dbReference type="EMBL" id="MLJW01000422">
    <property type="protein sequence ID" value="OIQ87455.1"/>
    <property type="molecule type" value="Genomic_DNA"/>
</dbReference>
<comment type="caution">
    <text evidence="1">The sequence shown here is derived from an EMBL/GenBank/DDBJ whole genome shotgun (WGS) entry which is preliminary data.</text>
</comment>
<proteinExistence type="predicted"/>
<organism evidence="1">
    <name type="scientific">mine drainage metagenome</name>
    <dbReference type="NCBI Taxonomy" id="410659"/>
    <lineage>
        <taxon>unclassified sequences</taxon>
        <taxon>metagenomes</taxon>
        <taxon>ecological metagenomes</taxon>
    </lineage>
</organism>
<name>A0A1J5R5Y6_9ZZZZ</name>
<sequence length="55" mass="6155">MCHGENSKLLSGDLIDDAKWKSTEDISPASATKHTSEQRIVQNEIGCSFKLSYKR</sequence>
<protein>
    <submittedName>
        <fullName evidence="1">Uncharacterized protein</fullName>
    </submittedName>
</protein>
<reference evidence="1" key="1">
    <citation type="submission" date="2016-10" db="EMBL/GenBank/DDBJ databases">
        <title>Sequence of Gallionella enrichment culture.</title>
        <authorList>
            <person name="Poehlein A."/>
            <person name="Muehling M."/>
            <person name="Daniel R."/>
        </authorList>
    </citation>
    <scope>NUCLEOTIDE SEQUENCE</scope>
</reference>
<gene>
    <name evidence="1" type="ORF">GALL_307060</name>
</gene>